<feature type="domain" description="Suppressor of forked" evidence="5">
    <location>
        <begin position="17"/>
        <end position="542"/>
    </location>
</feature>
<comment type="caution">
    <text evidence="7">The sequence shown here is derived from an EMBL/GenBank/DDBJ whole genome shotgun (WGS) entry which is preliminary data.</text>
</comment>
<dbReference type="PANTHER" id="PTHR19980:SF0">
    <property type="entry name" value="CLEAVAGE STIMULATION FACTOR SUBUNIT 3"/>
    <property type="match status" value="1"/>
</dbReference>
<evidence type="ECO:0000256" key="2">
    <source>
        <dbReference type="ARBA" id="ARBA00022737"/>
    </source>
</evidence>
<feature type="non-terminal residue" evidence="7">
    <location>
        <position position="1"/>
    </location>
</feature>
<dbReference type="Gene3D" id="1.25.40.1040">
    <property type="match status" value="1"/>
</dbReference>
<evidence type="ECO:0000313" key="6">
    <source>
        <dbReference type="EMBL" id="PAA60927.1"/>
    </source>
</evidence>
<proteinExistence type="predicted"/>
<dbReference type="Pfam" id="PF05843">
    <property type="entry name" value="Suf"/>
    <property type="match status" value="1"/>
</dbReference>
<reference evidence="7 8" key="1">
    <citation type="submission" date="2017-06" db="EMBL/GenBank/DDBJ databases">
        <title>A platform for efficient transgenesis in Macrostomum lignano, a flatworm model organism for stem cell research.</title>
        <authorList>
            <person name="Berezikov E."/>
        </authorList>
    </citation>
    <scope>NUCLEOTIDE SEQUENCE [LARGE SCALE GENOMIC DNA]</scope>
    <source>
        <strain evidence="7">DV1</strain>
        <tissue evidence="7">Whole organism</tissue>
    </source>
</reference>
<dbReference type="SUPFAM" id="SSF48452">
    <property type="entry name" value="TPR-like"/>
    <property type="match status" value="1"/>
</dbReference>
<dbReference type="SMART" id="SM00386">
    <property type="entry name" value="HAT"/>
    <property type="match status" value="10"/>
</dbReference>
<evidence type="ECO:0000313" key="7">
    <source>
        <dbReference type="EMBL" id="PAA89851.1"/>
    </source>
</evidence>
<dbReference type="GO" id="GO:0003729">
    <property type="term" value="F:mRNA binding"/>
    <property type="evidence" value="ECO:0007669"/>
    <property type="project" value="TreeGrafter"/>
</dbReference>
<organism evidence="7 8">
    <name type="scientific">Macrostomum lignano</name>
    <dbReference type="NCBI Taxonomy" id="282301"/>
    <lineage>
        <taxon>Eukaryota</taxon>
        <taxon>Metazoa</taxon>
        <taxon>Spiralia</taxon>
        <taxon>Lophotrochozoa</taxon>
        <taxon>Platyhelminthes</taxon>
        <taxon>Rhabditophora</taxon>
        <taxon>Macrostomorpha</taxon>
        <taxon>Macrostomida</taxon>
        <taxon>Macrostomidae</taxon>
        <taxon>Macrostomum</taxon>
    </lineage>
</organism>
<evidence type="ECO:0000259" key="5">
    <source>
        <dbReference type="Pfam" id="PF05843"/>
    </source>
</evidence>
<dbReference type="GO" id="GO:0031124">
    <property type="term" value="P:mRNA 3'-end processing"/>
    <property type="evidence" value="ECO:0007669"/>
    <property type="project" value="InterPro"/>
</dbReference>
<keyword evidence="3" id="KW-0539">Nucleus</keyword>
<dbReference type="STRING" id="282301.A0A267GUZ4"/>
<comment type="subcellular location">
    <subcellularLocation>
        <location evidence="1">Nucleus</location>
    </subcellularLocation>
</comment>
<evidence type="ECO:0000256" key="3">
    <source>
        <dbReference type="ARBA" id="ARBA00023242"/>
    </source>
</evidence>
<dbReference type="PANTHER" id="PTHR19980">
    <property type="entry name" value="RNA CLEAVAGE STIMULATION FACTOR"/>
    <property type="match status" value="1"/>
</dbReference>
<protein>
    <recommendedName>
        <fullName evidence="5">Suppressor of forked domain-containing protein</fullName>
    </recommendedName>
</protein>
<dbReference type="AlphaFoldDB" id="A0A267GUZ4"/>
<dbReference type="OrthoDB" id="26282at2759"/>
<evidence type="ECO:0000256" key="1">
    <source>
        <dbReference type="ARBA" id="ARBA00004123"/>
    </source>
</evidence>
<dbReference type="EMBL" id="NIVC01002093">
    <property type="protein sequence ID" value="PAA60927.1"/>
    <property type="molecule type" value="Genomic_DNA"/>
</dbReference>
<dbReference type="InterPro" id="IPR008847">
    <property type="entry name" value="Suf"/>
</dbReference>
<dbReference type="FunFam" id="1.25.40.1040:FF:000002">
    <property type="entry name" value="Cleavage stimulation factor subunit 3"/>
    <property type="match status" value="1"/>
</dbReference>
<evidence type="ECO:0000256" key="4">
    <source>
        <dbReference type="SAM" id="MobiDB-lite"/>
    </source>
</evidence>
<dbReference type="InterPro" id="IPR003107">
    <property type="entry name" value="HAT"/>
</dbReference>
<sequence length="762" mass="86889">FAALVLAMDRSIFQQEKLSKSRERIVINQWDIEAWSVLIRDAQERKLEDGEKIFEEVVAQFPLSGHYWKLYINYEIKHHNYEKVEQLFQRCLTKVLHIELWKLYLQYIRDTKSKQPAFKEKMGKAYDFALEKMGLDFSSYSIWVDYIQFLKNAPVQGSYAESQKITAVRKIYQKAIVTPMVNIDQVWRDYSSFETGLNAALAKKFIEDRQRDYMNAKRVAKELEIVTKGINRNWPSTPPTNNPDEARQVELWKKYIAWEKDNPLRTDDLSLISKRVMFAYEQCLLCLGHHPDIWYEAASFLEQASRTLIEKGEPMAAKQFADEAASMYDRATQVLKENTLLYFAYADYEEGRGNFEKVHSIYRKLVNVDSIDPTLPYIQYMKFARRKEGIKSARSVFKLARADPHCTYHIFAAAALMEYFCSKDPALGQRIFDLGMKRFGQVPEYVLCYTEYMSHLNEDNNTRVLFERALTSGSVPTEKSRVIWAKFLEFETSVGDLASVLKVERRRLQAFQGVEVFRGKETALLIDRYKFMELFPCSEQELRSLGYTDLAKLSLAGLSNPALSGLATAAGIDGSFWLQQSRDVQAKRPGGGAAAAAYAKPDFSQMLPFRPRAHPRTDSHPVPGGEFPLPPAASHLVRILPPPTCFRGPFVNVDQLMEQMAQLPVPEDYVRRQYSAEDRQIDQGTAFSIEVATSGLPSGLKRRNLFPPDAHLSFMLPPPPPTADPADPTVMPADAEATGGGSGAGGAPAETYRHRLQKRIKT</sequence>
<dbReference type="EMBL" id="NIVC01000135">
    <property type="protein sequence ID" value="PAA89851.1"/>
    <property type="molecule type" value="Genomic_DNA"/>
</dbReference>
<dbReference type="InterPro" id="IPR011990">
    <property type="entry name" value="TPR-like_helical_dom_sf"/>
</dbReference>
<name>A0A267GUZ4_9PLAT</name>
<dbReference type="GO" id="GO:0005634">
    <property type="term" value="C:nucleus"/>
    <property type="evidence" value="ECO:0007669"/>
    <property type="project" value="UniProtKB-SubCell"/>
</dbReference>
<dbReference type="Proteomes" id="UP000215902">
    <property type="component" value="Unassembled WGS sequence"/>
</dbReference>
<keyword evidence="2" id="KW-0677">Repeat</keyword>
<accession>A0A267GUZ4</accession>
<evidence type="ECO:0000313" key="8">
    <source>
        <dbReference type="Proteomes" id="UP000215902"/>
    </source>
</evidence>
<feature type="region of interest" description="Disordered" evidence="4">
    <location>
        <begin position="718"/>
        <end position="762"/>
    </location>
</feature>
<feature type="compositionally biased region" description="Low complexity" evidence="4">
    <location>
        <begin position="724"/>
        <end position="737"/>
    </location>
</feature>
<dbReference type="InterPro" id="IPR045243">
    <property type="entry name" value="Rna14-like"/>
</dbReference>
<gene>
    <name evidence="7" type="ORF">BOX15_Mlig020337g1</name>
    <name evidence="6" type="ORF">BOX15_Mlig020337g3</name>
</gene>
<keyword evidence="8" id="KW-1185">Reference proteome</keyword>